<evidence type="ECO:0000313" key="1">
    <source>
        <dbReference type="EMBL" id="KAI4331208.1"/>
    </source>
</evidence>
<name>A0ACB9N423_9MYRT</name>
<organism evidence="1 2">
    <name type="scientific">Melastoma candidum</name>
    <dbReference type="NCBI Taxonomy" id="119954"/>
    <lineage>
        <taxon>Eukaryota</taxon>
        <taxon>Viridiplantae</taxon>
        <taxon>Streptophyta</taxon>
        <taxon>Embryophyta</taxon>
        <taxon>Tracheophyta</taxon>
        <taxon>Spermatophyta</taxon>
        <taxon>Magnoliopsida</taxon>
        <taxon>eudicotyledons</taxon>
        <taxon>Gunneridae</taxon>
        <taxon>Pentapetalae</taxon>
        <taxon>rosids</taxon>
        <taxon>malvids</taxon>
        <taxon>Myrtales</taxon>
        <taxon>Melastomataceae</taxon>
        <taxon>Melastomatoideae</taxon>
        <taxon>Melastomateae</taxon>
        <taxon>Melastoma</taxon>
    </lineage>
</organism>
<accession>A0ACB9N423</accession>
<gene>
    <name evidence="1" type="ORF">MLD38_029414</name>
</gene>
<protein>
    <submittedName>
        <fullName evidence="1">Uncharacterized protein</fullName>
    </submittedName>
</protein>
<dbReference type="EMBL" id="CM042887">
    <property type="protein sequence ID" value="KAI4331208.1"/>
    <property type="molecule type" value="Genomic_DNA"/>
</dbReference>
<reference evidence="2" key="1">
    <citation type="journal article" date="2023" name="Front. Plant Sci.">
        <title>Chromosomal-level genome assembly of Melastoma candidum provides insights into trichome evolution.</title>
        <authorList>
            <person name="Zhong Y."/>
            <person name="Wu W."/>
            <person name="Sun C."/>
            <person name="Zou P."/>
            <person name="Liu Y."/>
            <person name="Dai S."/>
            <person name="Zhou R."/>
        </authorList>
    </citation>
    <scope>NUCLEOTIDE SEQUENCE [LARGE SCALE GENOMIC DNA]</scope>
</reference>
<keyword evidence="2" id="KW-1185">Reference proteome</keyword>
<comment type="caution">
    <text evidence="1">The sequence shown here is derived from an EMBL/GenBank/DDBJ whole genome shotgun (WGS) entry which is preliminary data.</text>
</comment>
<proteinExistence type="predicted"/>
<evidence type="ECO:0000313" key="2">
    <source>
        <dbReference type="Proteomes" id="UP001057402"/>
    </source>
</evidence>
<dbReference type="Proteomes" id="UP001057402">
    <property type="component" value="Chromosome 8"/>
</dbReference>
<sequence length="116" mass="13062">MSVLSPHPHRLLLPPSTWISPARSLLLLRPLTSPPTFLRRPSFPSYSGTHRYLAAARVPPPSNDENLRPGGIGSSAAKLLDSVQIFLAVLFWLSLFFWSCAWDGRDRPSKGSRWRR</sequence>